<feature type="domain" description="Pesticidal crystal protein Cry22Aa Ig-like" evidence="2">
    <location>
        <begin position="42"/>
        <end position="108"/>
    </location>
</feature>
<organism evidence="3 4">
    <name type="scientific">Aureibaculum flavum</name>
    <dbReference type="NCBI Taxonomy" id="2795986"/>
    <lineage>
        <taxon>Bacteria</taxon>
        <taxon>Pseudomonadati</taxon>
        <taxon>Bacteroidota</taxon>
        <taxon>Flavobacteriia</taxon>
        <taxon>Flavobacteriales</taxon>
        <taxon>Flavobacteriaceae</taxon>
        <taxon>Aureibaculum</taxon>
    </lineage>
</organism>
<dbReference type="Pfam" id="PF16403">
    <property type="entry name" value="Bact_surface_Ig-like"/>
    <property type="match status" value="3"/>
</dbReference>
<evidence type="ECO:0000259" key="2">
    <source>
        <dbReference type="Pfam" id="PF16403"/>
    </source>
</evidence>
<dbReference type="InterPro" id="IPR051846">
    <property type="entry name" value="SH2_domain_adapters"/>
</dbReference>
<gene>
    <name evidence="3" type="ORF">JBL43_20155</name>
</gene>
<dbReference type="RefSeq" id="WP_198843146.1">
    <property type="nucleotide sequence ID" value="NZ_JAEHFJ010000033.1"/>
</dbReference>
<dbReference type="InterPro" id="IPR013783">
    <property type="entry name" value="Ig-like_fold"/>
</dbReference>
<keyword evidence="1" id="KW-0727">SH2 domain</keyword>
<evidence type="ECO:0000256" key="1">
    <source>
        <dbReference type="ARBA" id="ARBA00022999"/>
    </source>
</evidence>
<comment type="caution">
    <text evidence="3">The sequence shown here is derived from an EMBL/GenBank/DDBJ whole genome shotgun (WGS) entry which is preliminary data.</text>
</comment>
<name>A0ABS0WX44_9FLAO</name>
<reference evidence="3 4" key="1">
    <citation type="submission" date="2020-12" db="EMBL/GenBank/DDBJ databases">
        <title>Aureibaculum luteum sp. nov. and Aureibaculum flavum sp. nov., novel members of the family Flavobacteriaceae isolated from Antarctic intertidal sediments.</title>
        <authorList>
            <person name="He X."/>
            <person name="Zhang X."/>
        </authorList>
    </citation>
    <scope>NUCLEOTIDE SEQUENCE [LARGE SCALE GENOMIC DNA]</scope>
    <source>
        <strain evidence="3 4">A20</strain>
    </source>
</reference>
<proteinExistence type="predicted"/>
<evidence type="ECO:0000313" key="3">
    <source>
        <dbReference type="EMBL" id="MBJ2176566.1"/>
    </source>
</evidence>
<accession>A0ABS0WX44</accession>
<dbReference type="InterPro" id="IPR032179">
    <property type="entry name" value="Cry22Aa_Ig-like"/>
</dbReference>
<keyword evidence="4" id="KW-1185">Reference proteome</keyword>
<sequence length="314" mass="32379">AFVDAVGSYTIYYNATDASGNVATEVTRTVNVVDTDTTAPVITLIGDNPQIINLGDGYTEIGADTDDGSTVVIDATAFVDAVGSYTIYYNATDASGNVATEVTRTVNVVDTDTTAPVITLLGANPQIINLGDGYTELGADTDDGSTVVIDASEFIDAVGSYTIYYNATDASGNVATEVTRTVNVVDTDTTAPVITLIGDNPQIINLGDGYTELGATTDDGSPIAIDASDFVDAVGSYPIFYNSTDANGNIALKVTRIVNVVDTDLIAPIITLLGDNPQIINLGDGYTELGATTDDGSPIAIDASDFVDAVGSYP</sequence>
<feature type="domain" description="Pesticidal crystal protein Cry22Aa Ig-like" evidence="2">
    <location>
        <begin position="118"/>
        <end position="184"/>
    </location>
</feature>
<feature type="non-terminal residue" evidence="3">
    <location>
        <position position="314"/>
    </location>
</feature>
<dbReference type="EMBL" id="JAEHFJ010000033">
    <property type="protein sequence ID" value="MBJ2176566.1"/>
    <property type="molecule type" value="Genomic_DNA"/>
</dbReference>
<dbReference type="Proteomes" id="UP000623301">
    <property type="component" value="Unassembled WGS sequence"/>
</dbReference>
<evidence type="ECO:0000313" key="4">
    <source>
        <dbReference type="Proteomes" id="UP000623301"/>
    </source>
</evidence>
<dbReference type="PANTHER" id="PTHR15127:SF32">
    <property type="entry name" value="HEAVYWEIGHT, ISOFORM A"/>
    <property type="match status" value="1"/>
</dbReference>
<dbReference type="Gene3D" id="2.60.40.10">
    <property type="entry name" value="Immunoglobulins"/>
    <property type="match status" value="4"/>
</dbReference>
<feature type="domain" description="Pesticidal crystal protein Cry22Aa Ig-like" evidence="2">
    <location>
        <begin position="194"/>
        <end position="260"/>
    </location>
</feature>
<dbReference type="PANTHER" id="PTHR15127">
    <property type="entry name" value="HEAVYWEIGHT, ISOFORM A"/>
    <property type="match status" value="1"/>
</dbReference>
<feature type="non-terminal residue" evidence="3">
    <location>
        <position position="1"/>
    </location>
</feature>
<protein>
    <submittedName>
        <fullName evidence="3">DUF5011 domain-containing protein</fullName>
    </submittedName>
</protein>